<dbReference type="GO" id="GO:0005524">
    <property type="term" value="F:ATP binding"/>
    <property type="evidence" value="ECO:0007669"/>
    <property type="project" value="InterPro"/>
</dbReference>
<organism evidence="3 4">
    <name type="scientific">Lentinula raphanica</name>
    <dbReference type="NCBI Taxonomy" id="153919"/>
    <lineage>
        <taxon>Eukaryota</taxon>
        <taxon>Fungi</taxon>
        <taxon>Dikarya</taxon>
        <taxon>Basidiomycota</taxon>
        <taxon>Agaricomycotina</taxon>
        <taxon>Agaricomycetes</taxon>
        <taxon>Agaricomycetidae</taxon>
        <taxon>Agaricales</taxon>
        <taxon>Marasmiineae</taxon>
        <taxon>Omphalotaceae</taxon>
        <taxon>Lentinula</taxon>
    </lineage>
</organism>
<dbReference type="InterPro" id="IPR000719">
    <property type="entry name" value="Prot_kinase_dom"/>
</dbReference>
<dbReference type="EMBL" id="MU806364">
    <property type="protein sequence ID" value="KAJ3835925.1"/>
    <property type="molecule type" value="Genomic_DNA"/>
</dbReference>
<proteinExistence type="predicted"/>
<sequence length="482" mass="55415">MPLPNTRSDFDIDARPHVFRSPTEWAAFWHGLAPWFHARGYTLHDPGSKTGFGLSDRYTVPVNNTNHPQQHPPFAYTNVSAQPDYMYDSDPRERKPNIPDRTNRAPAPSLVPIRVPPFIATSNTGRVYAAQDSLSRHVYIKILRRGSEQLRVVELLRQQKETPGVLSILDVLEYDDEYAFIVMPRWADIPGPNYFLRSLGDVGEFVVDILKGLDTLHSLRIAHRDMKINNMVMNHLFPLPVRALRPLQHLNIQSSCGISQLITDSREVIHHRLEFAIIDFDFAMIIPRREDGKDLLPSSLAWMQEYSALDVAQGELVYDPFKYDVGVLGVMFCEMLQRYTPVVPYLAPLLDRMTTHELSNRFTARQAHAFAQKYLLDGLSEKQLQQSLTLSLNQPSTSTPGNNSPHQNRTYSLTSPWTSYDRWANLPPSFFTEFPQWSEYVTPPLPRWKRWLRRGCETEEGRRRIKRIRKVLAVVGIGESVV</sequence>
<dbReference type="InterPro" id="IPR008271">
    <property type="entry name" value="Ser/Thr_kinase_AS"/>
</dbReference>
<keyword evidence="3" id="KW-0808">Transferase</keyword>
<dbReference type="AlphaFoldDB" id="A0AA38P419"/>
<gene>
    <name evidence="3" type="ORF">F5878DRAFT_626545</name>
</gene>
<dbReference type="Proteomes" id="UP001163846">
    <property type="component" value="Unassembled WGS sequence"/>
</dbReference>
<feature type="compositionally biased region" description="Basic and acidic residues" evidence="1">
    <location>
        <begin position="89"/>
        <end position="103"/>
    </location>
</feature>
<evidence type="ECO:0000256" key="1">
    <source>
        <dbReference type="SAM" id="MobiDB-lite"/>
    </source>
</evidence>
<evidence type="ECO:0000259" key="2">
    <source>
        <dbReference type="PROSITE" id="PS50011"/>
    </source>
</evidence>
<reference evidence="3" key="1">
    <citation type="submission" date="2022-08" db="EMBL/GenBank/DDBJ databases">
        <authorList>
            <consortium name="DOE Joint Genome Institute"/>
            <person name="Min B."/>
            <person name="Riley R."/>
            <person name="Sierra-Patev S."/>
            <person name="Naranjo-Ortiz M."/>
            <person name="Looney B."/>
            <person name="Konkel Z."/>
            <person name="Slot J.C."/>
            <person name="Sakamoto Y."/>
            <person name="Steenwyk J.L."/>
            <person name="Rokas A."/>
            <person name="Carro J."/>
            <person name="Camarero S."/>
            <person name="Ferreira P."/>
            <person name="Molpeceres G."/>
            <person name="Ruiz-Duenas F.J."/>
            <person name="Serrano A."/>
            <person name="Henrissat B."/>
            <person name="Drula E."/>
            <person name="Hughes K.W."/>
            <person name="Mata J.L."/>
            <person name="Ishikawa N.K."/>
            <person name="Vargas-Isla R."/>
            <person name="Ushijima S."/>
            <person name="Smith C.A."/>
            <person name="Ahrendt S."/>
            <person name="Andreopoulos W."/>
            <person name="He G."/>
            <person name="Labutti K."/>
            <person name="Lipzen A."/>
            <person name="Ng V."/>
            <person name="Sandor L."/>
            <person name="Barry K."/>
            <person name="Martinez A.T."/>
            <person name="Xiao Y."/>
            <person name="Gibbons J.G."/>
            <person name="Terashima K."/>
            <person name="Hibbett D.S."/>
            <person name="Grigoriev I.V."/>
        </authorList>
    </citation>
    <scope>NUCLEOTIDE SEQUENCE</scope>
    <source>
        <strain evidence="3">TFB9207</strain>
    </source>
</reference>
<comment type="caution">
    <text evidence="3">The sequence shown here is derived from an EMBL/GenBank/DDBJ whole genome shotgun (WGS) entry which is preliminary data.</text>
</comment>
<protein>
    <submittedName>
        <fullName evidence="3">Kinase-like domain-containing protein</fullName>
    </submittedName>
</protein>
<dbReference type="SUPFAM" id="SSF56112">
    <property type="entry name" value="Protein kinase-like (PK-like)"/>
    <property type="match status" value="1"/>
</dbReference>
<dbReference type="InterPro" id="IPR011009">
    <property type="entry name" value="Kinase-like_dom_sf"/>
</dbReference>
<keyword evidence="3" id="KW-0418">Kinase</keyword>
<dbReference type="PROSITE" id="PS50011">
    <property type="entry name" value="PROTEIN_KINASE_DOM"/>
    <property type="match status" value="1"/>
</dbReference>
<dbReference type="GO" id="GO:0004672">
    <property type="term" value="F:protein kinase activity"/>
    <property type="evidence" value="ECO:0007669"/>
    <property type="project" value="InterPro"/>
</dbReference>
<evidence type="ECO:0000313" key="4">
    <source>
        <dbReference type="Proteomes" id="UP001163846"/>
    </source>
</evidence>
<name>A0AA38P419_9AGAR</name>
<dbReference type="Pfam" id="PF00069">
    <property type="entry name" value="Pkinase"/>
    <property type="match status" value="1"/>
</dbReference>
<evidence type="ECO:0000313" key="3">
    <source>
        <dbReference type="EMBL" id="KAJ3835925.1"/>
    </source>
</evidence>
<feature type="domain" description="Protein kinase" evidence="2">
    <location>
        <begin position="113"/>
        <end position="397"/>
    </location>
</feature>
<dbReference type="Gene3D" id="1.10.510.10">
    <property type="entry name" value="Transferase(Phosphotransferase) domain 1"/>
    <property type="match status" value="1"/>
</dbReference>
<keyword evidence="4" id="KW-1185">Reference proteome</keyword>
<dbReference type="PANTHER" id="PTHR44167">
    <property type="entry name" value="OVARIAN-SPECIFIC SERINE/THREONINE-PROTEIN KINASE LOK-RELATED"/>
    <property type="match status" value="1"/>
</dbReference>
<feature type="region of interest" description="Disordered" evidence="1">
    <location>
        <begin position="85"/>
        <end position="106"/>
    </location>
</feature>
<dbReference type="PROSITE" id="PS00108">
    <property type="entry name" value="PROTEIN_KINASE_ST"/>
    <property type="match status" value="1"/>
</dbReference>
<accession>A0AA38P419</accession>
<dbReference type="SMART" id="SM00220">
    <property type="entry name" value="S_TKc"/>
    <property type="match status" value="1"/>
</dbReference>
<dbReference type="PANTHER" id="PTHR44167:SF24">
    <property type="entry name" value="SERINE_THREONINE-PROTEIN KINASE CHK2"/>
    <property type="match status" value="1"/>
</dbReference>